<keyword evidence="9" id="KW-0492">Microsome</keyword>
<name>Q179B8_AEDAE</name>
<dbReference type="VEuPathDB" id="VectorBase:AAEL005696"/>
<evidence type="ECO:0000256" key="13">
    <source>
        <dbReference type="ARBA" id="ARBA00023136"/>
    </source>
</evidence>
<comment type="function">
    <text evidence="2">May be involved in the metabolism of insect hormones and in the breakdown of synthetic insecticides.</text>
</comment>
<evidence type="ECO:0000256" key="2">
    <source>
        <dbReference type="ARBA" id="ARBA00003690"/>
    </source>
</evidence>
<dbReference type="PANTHER" id="PTHR24291:SF189">
    <property type="entry name" value="CYTOCHROME P450 4C3-RELATED"/>
    <property type="match status" value="1"/>
</dbReference>
<dbReference type="Gene3D" id="1.10.630.10">
    <property type="entry name" value="Cytochrome P450"/>
    <property type="match status" value="1"/>
</dbReference>
<protein>
    <submittedName>
        <fullName evidence="16">AAEL005696-PA</fullName>
    </submittedName>
</protein>
<evidence type="ECO:0000256" key="5">
    <source>
        <dbReference type="ARBA" id="ARBA00010617"/>
    </source>
</evidence>
<evidence type="ECO:0000256" key="12">
    <source>
        <dbReference type="ARBA" id="ARBA00023033"/>
    </source>
</evidence>
<evidence type="ECO:0000256" key="1">
    <source>
        <dbReference type="ARBA" id="ARBA00001971"/>
    </source>
</evidence>
<keyword evidence="13" id="KW-0472">Membrane</keyword>
<dbReference type="PaxDb" id="7159-AAEL005696-PA"/>
<dbReference type="HOGENOM" id="CLU_001570_5_1_1"/>
<sequence length="513" mass="59430">MLFLILTVTVSILGAILYWNFRARYRFSDKWPTLKPVYPILGNGPVVMGKNEVDRFEIIRDVCYSAERILKIWAGPKLLLLTSHPDLIQQILTSPVCLEKPYLYHFAGFEEGLFTAKYHVWKPARKRLNPAFNLRIIHGFVPIMARCAQKMAARLNKYPDGATVDIIKYTNMCTLEMICGTTMGSDVLNRDGKEEFKRGLDGAFNGAAWRMMNVHLYPDIIYKMTRYHKELTEARKIVCDFFTKVRHWLIVEKKQILQQKRLNNDEKNNNDEEENEADNHKPKILVDLLLSNSSDGKPFTESQITDNVYAVITGAVDTTALITAHACLFMSFYPEIQERVFAEINQYFPVGSDDQEVTHEQFRQLTYTEMFLNEVQRHWTPVPLIARENMAEFEIDGVKVPPGHVFGLSLHALHMRKDVWGPDADRFDPENFSEERAKNRHPFAFLPFSGGTRICLGWRYASFSMKAVMVHLVKNFKFSSKIKPEDIRFKHDLTMKLPFEHLVQITKRNPVAN</sequence>
<evidence type="ECO:0000256" key="4">
    <source>
        <dbReference type="ARBA" id="ARBA00004406"/>
    </source>
</evidence>
<evidence type="ECO:0000256" key="14">
    <source>
        <dbReference type="PIRSR" id="PIRSR602401-1"/>
    </source>
</evidence>
<dbReference type="InterPro" id="IPR050196">
    <property type="entry name" value="Cytochrome_P450_Monoox"/>
</dbReference>
<dbReference type="Pfam" id="PF00067">
    <property type="entry name" value="p450"/>
    <property type="match status" value="1"/>
</dbReference>
<dbReference type="PANTHER" id="PTHR24291">
    <property type="entry name" value="CYTOCHROME P450 FAMILY 4"/>
    <property type="match status" value="1"/>
</dbReference>
<dbReference type="GO" id="GO:0005789">
    <property type="term" value="C:endoplasmic reticulum membrane"/>
    <property type="evidence" value="ECO:0007669"/>
    <property type="project" value="UniProtKB-SubCell"/>
</dbReference>
<evidence type="ECO:0000256" key="8">
    <source>
        <dbReference type="ARBA" id="ARBA00022824"/>
    </source>
</evidence>
<dbReference type="PROSITE" id="PS00086">
    <property type="entry name" value="CYTOCHROME_P450"/>
    <property type="match status" value="1"/>
</dbReference>
<dbReference type="EMBL" id="CH477355">
    <property type="protein sequence ID" value="EAT42801.2"/>
    <property type="molecule type" value="Genomic_DNA"/>
</dbReference>
<dbReference type="PhylomeDB" id="Q179B8"/>
<keyword evidence="8" id="KW-0256">Endoplasmic reticulum</keyword>
<reference evidence="16" key="3">
    <citation type="submission" date="2012-09" db="EMBL/GenBank/DDBJ databases">
        <authorList>
            <consortium name="VectorBase"/>
        </authorList>
    </citation>
    <scope>NUCLEOTIDE SEQUENCE</scope>
    <source>
        <strain evidence="16">Liverpool</strain>
    </source>
</reference>
<feature type="binding site" description="axial binding residue" evidence="14">
    <location>
        <position position="455"/>
    </location>
    <ligand>
        <name>heme</name>
        <dbReference type="ChEBI" id="CHEBI:30413"/>
    </ligand>
    <ligandPart>
        <name>Fe</name>
        <dbReference type="ChEBI" id="CHEBI:18248"/>
    </ligandPart>
</feature>
<dbReference type="SUPFAM" id="SSF48264">
    <property type="entry name" value="Cytochrome P450"/>
    <property type="match status" value="1"/>
</dbReference>
<keyword evidence="7 14" id="KW-0479">Metal-binding</keyword>
<keyword evidence="11 14" id="KW-0408">Iron</keyword>
<dbReference type="eggNOG" id="KOG0157">
    <property type="taxonomic scope" value="Eukaryota"/>
</dbReference>
<keyword evidence="12 15" id="KW-0503">Monooxygenase</keyword>
<dbReference type="STRING" id="7159.Q179B8"/>
<gene>
    <name evidence="16" type="primary">CYP325X2</name>
    <name evidence="16" type="ORF">AaeL_AAEL005696</name>
</gene>
<evidence type="ECO:0000313" key="17">
    <source>
        <dbReference type="Proteomes" id="UP000682892"/>
    </source>
</evidence>
<dbReference type="AlphaFoldDB" id="Q179B8"/>
<dbReference type="PRINTS" id="PR00463">
    <property type="entry name" value="EP450I"/>
</dbReference>
<dbReference type="InterPro" id="IPR036396">
    <property type="entry name" value="Cyt_P450_sf"/>
</dbReference>
<dbReference type="GO" id="GO:0004497">
    <property type="term" value="F:monooxygenase activity"/>
    <property type="evidence" value="ECO:0007669"/>
    <property type="project" value="UniProtKB-KW"/>
</dbReference>
<reference evidence="16" key="2">
    <citation type="journal article" date="2007" name="Science">
        <title>Genome sequence of Aedes aegypti, a major arbovirus vector.</title>
        <authorList>
            <person name="Nene V."/>
            <person name="Wortman J.R."/>
            <person name="Lawson D."/>
            <person name="Haas B."/>
            <person name="Kodira C."/>
            <person name="Tu Z.J."/>
            <person name="Loftus B."/>
            <person name="Xi Z."/>
            <person name="Megy K."/>
            <person name="Grabherr M."/>
            <person name="Ren Q."/>
            <person name="Zdobnov E.M."/>
            <person name="Lobo N.F."/>
            <person name="Campbell K.S."/>
            <person name="Brown S.E."/>
            <person name="Bonaldo M.F."/>
            <person name="Zhu J."/>
            <person name="Sinkins S.P."/>
            <person name="Hogenkamp D.G."/>
            <person name="Amedeo P."/>
            <person name="Arensburger P."/>
            <person name="Atkinson P.W."/>
            <person name="Bidwell S."/>
            <person name="Biedler J."/>
            <person name="Birney E."/>
            <person name="Bruggner R.V."/>
            <person name="Costas J."/>
            <person name="Coy M.R."/>
            <person name="Crabtree J."/>
            <person name="Crawford M."/>
            <person name="Debruyn B."/>
            <person name="Decaprio D."/>
            <person name="Eiglmeier K."/>
            <person name="Eisenstadt E."/>
            <person name="El-Dorry H."/>
            <person name="Gelbart W.M."/>
            <person name="Gomes S.L."/>
            <person name="Hammond M."/>
            <person name="Hannick L.I."/>
            <person name="Hogan J.R."/>
            <person name="Holmes M.H."/>
            <person name="Jaffe D."/>
            <person name="Johnston J.S."/>
            <person name="Kennedy R.C."/>
            <person name="Koo H."/>
            <person name="Kravitz S."/>
            <person name="Kriventseva E.V."/>
            <person name="Kulp D."/>
            <person name="Labutti K."/>
            <person name="Lee E."/>
            <person name="Li S."/>
            <person name="Lovin D.D."/>
            <person name="Mao C."/>
            <person name="Mauceli E."/>
            <person name="Menck C.F."/>
            <person name="Miller J.R."/>
            <person name="Montgomery P."/>
            <person name="Mori A."/>
            <person name="Nascimento A.L."/>
            <person name="Naveira H.F."/>
            <person name="Nusbaum C."/>
            <person name="O'leary S."/>
            <person name="Orvis J."/>
            <person name="Pertea M."/>
            <person name="Quesneville H."/>
            <person name="Reidenbach K.R."/>
            <person name="Rogers Y.H."/>
            <person name="Roth C.W."/>
            <person name="Schneider J.R."/>
            <person name="Schatz M."/>
            <person name="Shumway M."/>
            <person name="Stanke M."/>
            <person name="Stinson E.O."/>
            <person name="Tubio J.M."/>
            <person name="Vanzee J.P."/>
            <person name="Verjovski-Almeida S."/>
            <person name="Werner D."/>
            <person name="White O."/>
            <person name="Wyder S."/>
            <person name="Zeng Q."/>
            <person name="Zhao Q."/>
            <person name="Zhao Y."/>
            <person name="Hill C.A."/>
            <person name="Raikhel A.S."/>
            <person name="Soares M.B."/>
            <person name="Knudson D.L."/>
            <person name="Lee N.H."/>
            <person name="Galagan J."/>
            <person name="Salzberg S.L."/>
            <person name="Paulsen I.T."/>
            <person name="Dimopoulos G."/>
            <person name="Collins F.H."/>
            <person name="Birren B."/>
            <person name="Fraser-Liggett C.M."/>
            <person name="Severson D.W."/>
        </authorList>
    </citation>
    <scope>NUCLEOTIDE SEQUENCE [LARGE SCALE GENOMIC DNA]</scope>
    <source>
        <strain evidence="16">Liverpool</strain>
    </source>
</reference>
<evidence type="ECO:0000256" key="7">
    <source>
        <dbReference type="ARBA" id="ARBA00022723"/>
    </source>
</evidence>
<dbReference type="InterPro" id="IPR001128">
    <property type="entry name" value="Cyt_P450"/>
</dbReference>
<evidence type="ECO:0000256" key="10">
    <source>
        <dbReference type="ARBA" id="ARBA00023002"/>
    </source>
</evidence>
<evidence type="ECO:0000256" key="3">
    <source>
        <dbReference type="ARBA" id="ARBA00004174"/>
    </source>
</evidence>
<dbReference type="InterPro" id="IPR002401">
    <property type="entry name" value="Cyt_P450_E_grp-I"/>
</dbReference>
<comment type="similarity">
    <text evidence="5 15">Belongs to the cytochrome P450 family.</text>
</comment>
<evidence type="ECO:0000256" key="11">
    <source>
        <dbReference type="ARBA" id="ARBA00023004"/>
    </source>
</evidence>
<keyword evidence="10 15" id="KW-0560">Oxidoreductase</keyword>
<dbReference type="GO" id="GO:0020037">
    <property type="term" value="F:heme binding"/>
    <property type="evidence" value="ECO:0007669"/>
    <property type="project" value="InterPro"/>
</dbReference>
<evidence type="ECO:0000256" key="6">
    <source>
        <dbReference type="ARBA" id="ARBA00022617"/>
    </source>
</evidence>
<evidence type="ECO:0000256" key="15">
    <source>
        <dbReference type="RuleBase" id="RU000461"/>
    </source>
</evidence>
<comment type="subcellular location">
    <subcellularLocation>
        <location evidence="4">Endoplasmic reticulum membrane</location>
        <topology evidence="4">Peripheral membrane protein</topology>
    </subcellularLocation>
    <subcellularLocation>
        <location evidence="3">Microsome membrane</location>
        <topology evidence="3">Peripheral membrane protein</topology>
    </subcellularLocation>
</comment>
<dbReference type="GO" id="GO:0005506">
    <property type="term" value="F:iron ion binding"/>
    <property type="evidence" value="ECO:0007669"/>
    <property type="project" value="InterPro"/>
</dbReference>
<proteinExistence type="inferred from homology"/>
<evidence type="ECO:0000256" key="9">
    <source>
        <dbReference type="ARBA" id="ARBA00022848"/>
    </source>
</evidence>
<dbReference type="Proteomes" id="UP000682892">
    <property type="component" value="Unassembled WGS sequence"/>
</dbReference>
<reference evidence="16" key="1">
    <citation type="submission" date="2005-10" db="EMBL/GenBank/DDBJ databases">
        <authorList>
            <person name="Loftus B.J."/>
            <person name="Nene V.M."/>
            <person name="Hannick L.I."/>
            <person name="Bidwell S."/>
            <person name="Haas B."/>
            <person name="Amedeo P."/>
            <person name="Orvis J."/>
            <person name="Wortman J.R."/>
            <person name="White O.R."/>
            <person name="Salzberg S."/>
            <person name="Shumway M."/>
            <person name="Koo H."/>
            <person name="Zhao Y."/>
            <person name="Holmes M."/>
            <person name="Miller J."/>
            <person name="Schatz M."/>
            <person name="Pop M."/>
            <person name="Pai G."/>
            <person name="Utterback T."/>
            <person name="Rogers Y.-H."/>
            <person name="Kravitz S."/>
            <person name="Fraser C.M."/>
        </authorList>
    </citation>
    <scope>NUCLEOTIDE SEQUENCE</scope>
    <source>
        <strain evidence="16">Liverpool</strain>
    </source>
</reference>
<organism evidence="16 17">
    <name type="scientific">Aedes aegypti</name>
    <name type="common">Yellowfever mosquito</name>
    <name type="synonym">Culex aegypti</name>
    <dbReference type="NCBI Taxonomy" id="7159"/>
    <lineage>
        <taxon>Eukaryota</taxon>
        <taxon>Metazoa</taxon>
        <taxon>Ecdysozoa</taxon>
        <taxon>Arthropoda</taxon>
        <taxon>Hexapoda</taxon>
        <taxon>Insecta</taxon>
        <taxon>Pterygota</taxon>
        <taxon>Neoptera</taxon>
        <taxon>Endopterygota</taxon>
        <taxon>Diptera</taxon>
        <taxon>Nematocera</taxon>
        <taxon>Culicoidea</taxon>
        <taxon>Culicidae</taxon>
        <taxon>Culicinae</taxon>
        <taxon>Aedini</taxon>
        <taxon>Aedes</taxon>
        <taxon>Stegomyia</taxon>
    </lineage>
</organism>
<keyword evidence="6 14" id="KW-0349">Heme</keyword>
<comment type="cofactor">
    <cofactor evidence="1 14">
        <name>heme</name>
        <dbReference type="ChEBI" id="CHEBI:30413"/>
    </cofactor>
</comment>
<dbReference type="GO" id="GO:0016705">
    <property type="term" value="F:oxidoreductase activity, acting on paired donors, with incorporation or reduction of molecular oxygen"/>
    <property type="evidence" value="ECO:0007669"/>
    <property type="project" value="InterPro"/>
</dbReference>
<dbReference type="InterPro" id="IPR017972">
    <property type="entry name" value="Cyt_P450_CS"/>
</dbReference>
<accession>Q179B8</accession>
<evidence type="ECO:0000313" key="16">
    <source>
        <dbReference type="EMBL" id="EAT42801.2"/>
    </source>
</evidence>